<feature type="region of interest" description="Disordered" evidence="1">
    <location>
        <begin position="176"/>
        <end position="214"/>
    </location>
</feature>
<evidence type="ECO:0000313" key="4">
    <source>
        <dbReference type="Proteomes" id="UP000297814"/>
    </source>
</evidence>
<keyword evidence="2" id="KW-1133">Transmembrane helix</keyword>
<name>A0A4Z1GC57_9HELO</name>
<accession>A0A4Z1GC57</accession>
<feature type="compositionally biased region" description="Acidic residues" evidence="1">
    <location>
        <begin position="177"/>
        <end position="201"/>
    </location>
</feature>
<sequence>MPALFNPPQTQLGPINEPVFDIANALRDGDGQIPSTFPTAIFMYGLASGMIIVTFIFGLLCVWANRFLRRENLKLVRFSRRFPDLQEGDKFFLEQENGMIYEGVVTWNESGYHEFKSNEEIEAESFIIPFYKLKQAEIEDDRDKAKRDVRKAEEEHEYQAFMGRFSIENFASFMDAVVDDDEDEDEDADDEDEEDEDEEEDKSSTTYMVLDWIP</sequence>
<organism evidence="3 4">
    <name type="scientific">Botrytis hyacinthi</name>
    <dbReference type="NCBI Taxonomy" id="278943"/>
    <lineage>
        <taxon>Eukaryota</taxon>
        <taxon>Fungi</taxon>
        <taxon>Dikarya</taxon>
        <taxon>Ascomycota</taxon>
        <taxon>Pezizomycotina</taxon>
        <taxon>Leotiomycetes</taxon>
        <taxon>Helotiales</taxon>
        <taxon>Sclerotiniaceae</taxon>
        <taxon>Botrytis</taxon>
    </lineage>
</organism>
<evidence type="ECO:0000256" key="1">
    <source>
        <dbReference type="SAM" id="MobiDB-lite"/>
    </source>
</evidence>
<evidence type="ECO:0000256" key="2">
    <source>
        <dbReference type="SAM" id="Phobius"/>
    </source>
</evidence>
<dbReference type="EMBL" id="PQXK01000271">
    <property type="protein sequence ID" value="TGO33040.1"/>
    <property type="molecule type" value="Genomic_DNA"/>
</dbReference>
<gene>
    <name evidence="3" type="ORF">BHYA_0271g00100</name>
</gene>
<protein>
    <submittedName>
        <fullName evidence="3">Uncharacterized protein</fullName>
    </submittedName>
</protein>
<comment type="caution">
    <text evidence="3">The sequence shown here is derived from an EMBL/GenBank/DDBJ whole genome shotgun (WGS) entry which is preliminary data.</text>
</comment>
<dbReference type="AlphaFoldDB" id="A0A4Z1GC57"/>
<evidence type="ECO:0000313" key="3">
    <source>
        <dbReference type="EMBL" id="TGO33040.1"/>
    </source>
</evidence>
<feature type="transmembrane region" description="Helical" evidence="2">
    <location>
        <begin position="41"/>
        <end position="64"/>
    </location>
</feature>
<keyword evidence="4" id="KW-1185">Reference proteome</keyword>
<proteinExistence type="predicted"/>
<dbReference type="Proteomes" id="UP000297814">
    <property type="component" value="Unassembled WGS sequence"/>
</dbReference>
<keyword evidence="2" id="KW-0812">Transmembrane</keyword>
<reference evidence="3 4" key="1">
    <citation type="submission" date="2017-12" db="EMBL/GenBank/DDBJ databases">
        <title>Comparative genomics of Botrytis spp.</title>
        <authorList>
            <person name="Valero-Jimenez C.A."/>
            <person name="Tapia P."/>
            <person name="Veloso J."/>
            <person name="Silva-Moreno E."/>
            <person name="Staats M."/>
            <person name="Valdes J.H."/>
            <person name="Van Kan J.A.L."/>
        </authorList>
    </citation>
    <scope>NUCLEOTIDE SEQUENCE [LARGE SCALE GENOMIC DNA]</scope>
    <source>
        <strain evidence="3 4">Bh0001</strain>
    </source>
</reference>
<keyword evidence="2" id="KW-0472">Membrane</keyword>